<name>A0A3N4K9T0_9PEZI</name>
<evidence type="ECO:0000256" key="1">
    <source>
        <dbReference type="SAM" id="SignalP"/>
    </source>
</evidence>
<dbReference type="AlphaFoldDB" id="A0A3N4K9T0"/>
<dbReference type="EMBL" id="ML119189">
    <property type="protein sequence ID" value="RPB07274.1"/>
    <property type="molecule type" value="Genomic_DNA"/>
</dbReference>
<gene>
    <name evidence="2" type="ORF">P167DRAFT_421407</name>
</gene>
<evidence type="ECO:0008006" key="4">
    <source>
        <dbReference type="Google" id="ProtNLM"/>
    </source>
</evidence>
<dbReference type="OrthoDB" id="10321343at2759"/>
<feature type="chain" id="PRO_5018109339" description="Secreted protein" evidence="1">
    <location>
        <begin position="29"/>
        <end position="133"/>
    </location>
</feature>
<proteinExistence type="predicted"/>
<evidence type="ECO:0000313" key="2">
    <source>
        <dbReference type="EMBL" id="RPB07274.1"/>
    </source>
</evidence>
<dbReference type="InParanoid" id="A0A3N4K9T0"/>
<sequence length="133" mass="13974">MNLGGAVAVLFCFFNVAVLFLNTSASSAHSILPFGGFGGFNGPVKFRSSVPSWNRCHCGGSLCRMSVMFLGQCLPHSKVSQRMGTMAACTWGCCGADNVADAVETSRMNGSVMAGSCIVIRCFSGWLVKECGV</sequence>
<organism evidence="2 3">
    <name type="scientific">Morchella conica CCBAS932</name>
    <dbReference type="NCBI Taxonomy" id="1392247"/>
    <lineage>
        <taxon>Eukaryota</taxon>
        <taxon>Fungi</taxon>
        <taxon>Dikarya</taxon>
        <taxon>Ascomycota</taxon>
        <taxon>Pezizomycotina</taxon>
        <taxon>Pezizomycetes</taxon>
        <taxon>Pezizales</taxon>
        <taxon>Morchellaceae</taxon>
        <taxon>Morchella</taxon>
    </lineage>
</organism>
<accession>A0A3N4K9T0</accession>
<dbReference type="Proteomes" id="UP000277580">
    <property type="component" value="Unassembled WGS sequence"/>
</dbReference>
<keyword evidence="1" id="KW-0732">Signal</keyword>
<feature type="signal peptide" evidence="1">
    <location>
        <begin position="1"/>
        <end position="28"/>
    </location>
</feature>
<evidence type="ECO:0000313" key="3">
    <source>
        <dbReference type="Proteomes" id="UP000277580"/>
    </source>
</evidence>
<keyword evidence="3" id="KW-1185">Reference proteome</keyword>
<protein>
    <recommendedName>
        <fullName evidence="4">Secreted protein</fullName>
    </recommendedName>
</protein>
<reference evidence="2 3" key="1">
    <citation type="journal article" date="2018" name="Nat. Ecol. Evol.">
        <title>Pezizomycetes genomes reveal the molecular basis of ectomycorrhizal truffle lifestyle.</title>
        <authorList>
            <person name="Murat C."/>
            <person name="Payen T."/>
            <person name="Noel B."/>
            <person name="Kuo A."/>
            <person name="Morin E."/>
            <person name="Chen J."/>
            <person name="Kohler A."/>
            <person name="Krizsan K."/>
            <person name="Balestrini R."/>
            <person name="Da Silva C."/>
            <person name="Montanini B."/>
            <person name="Hainaut M."/>
            <person name="Levati E."/>
            <person name="Barry K.W."/>
            <person name="Belfiori B."/>
            <person name="Cichocki N."/>
            <person name="Clum A."/>
            <person name="Dockter R.B."/>
            <person name="Fauchery L."/>
            <person name="Guy J."/>
            <person name="Iotti M."/>
            <person name="Le Tacon F."/>
            <person name="Lindquist E.A."/>
            <person name="Lipzen A."/>
            <person name="Malagnac F."/>
            <person name="Mello A."/>
            <person name="Molinier V."/>
            <person name="Miyauchi S."/>
            <person name="Poulain J."/>
            <person name="Riccioni C."/>
            <person name="Rubini A."/>
            <person name="Sitrit Y."/>
            <person name="Splivallo R."/>
            <person name="Traeger S."/>
            <person name="Wang M."/>
            <person name="Zifcakova L."/>
            <person name="Wipf D."/>
            <person name="Zambonelli A."/>
            <person name="Paolocci F."/>
            <person name="Nowrousian M."/>
            <person name="Ottonello S."/>
            <person name="Baldrian P."/>
            <person name="Spatafora J.W."/>
            <person name="Henrissat B."/>
            <person name="Nagy L.G."/>
            <person name="Aury J.M."/>
            <person name="Wincker P."/>
            <person name="Grigoriev I.V."/>
            <person name="Bonfante P."/>
            <person name="Martin F.M."/>
        </authorList>
    </citation>
    <scope>NUCLEOTIDE SEQUENCE [LARGE SCALE GENOMIC DNA]</scope>
    <source>
        <strain evidence="2 3">CCBAS932</strain>
    </source>
</reference>